<gene>
    <name evidence="2" type="ORF">ATL45_5678</name>
    <name evidence="3" type="ORF">SAMN05421805_102309</name>
</gene>
<accession>A0A1I4VPS6</accession>
<dbReference type="STRING" id="455193.SAMN05421805_102309"/>
<feature type="region of interest" description="Disordered" evidence="1">
    <location>
        <begin position="421"/>
        <end position="441"/>
    </location>
</feature>
<dbReference type="InterPro" id="IPR009351">
    <property type="entry name" value="AlkZ-like"/>
</dbReference>
<dbReference type="EMBL" id="RBXX01000002">
    <property type="protein sequence ID" value="RKT87275.1"/>
    <property type="molecule type" value="Genomic_DNA"/>
</dbReference>
<dbReference type="PANTHER" id="PTHR38479:SF2">
    <property type="entry name" value="WINGED HELIX DNA-BINDING DOMAIN-CONTAINING PROTEIN"/>
    <property type="match status" value="1"/>
</dbReference>
<dbReference type="Proteomes" id="UP000199398">
    <property type="component" value="Unassembled WGS sequence"/>
</dbReference>
<reference evidence="3 4" key="1">
    <citation type="submission" date="2016-10" db="EMBL/GenBank/DDBJ databases">
        <authorList>
            <person name="de Groot N.N."/>
        </authorList>
    </citation>
    <scope>NUCLEOTIDE SEQUENCE [LARGE SCALE GENOMIC DNA]</scope>
    <source>
        <strain evidence="3 4">CPCC 201259</strain>
    </source>
</reference>
<dbReference type="Pfam" id="PF06224">
    <property type="entry name" value="AlkZ-like"/>
    <property type="match status" value="1"/>
</dbReference>
<dbReference type="GO" id="GO:0003677">
    <property type="term" value="F:DNA binding"/>
    <property type="evidence" value="ECO:0007669"/>
    <property type="project" value="UniProtKB-KW"/>
</dbReference>
<proteinExistence type="predicted"/>
<dbReference type="PANTHER" id="PTHR38479">
    <property type="entry name" value="LMO0824 PROTEIN"/>
    <property type="match status" value="1"/>
</dbReference>
<evidence type="ECO:0000313" key="3">
    <source>
        <dbReference type="EMBL" id="SFN03143.1"/>
    </source>
</evidence>
<dbReference type="Proteomes" id="UP000270697">
    <property type="component" value="Unassembled WGS sequence"/>
</dbReference>
<organism evidence="3 4">
    <name type="scientific">Saccharopolyspora antimicrobica</name>
    <dbReference type="NCBI Taxonomy" id="455193"/>
    <lineage>
        <taxon>Bacteria</taxon>
        <taxon>Bacillati</taxon>
        <taxon>Actinomycetota</taxon>
        <taxon>Actinomycetes</taxon>
        <taxon>Pseudonocardiales</taxon>
        <taxon>Pseudonocardiaceae</taxon>
        <taxon>Saccharopolyspora</taxon>
    </lineage>
</organism>
<evidence type="ECO:0000313" key="5">
    <source>
        <dbReference type="Proteomes" id="UP000270697"/>
    </source>
</evidence>
<name>A0A1I4VPS6_9PSEU</name>
<reference evidence="2 5" key="2">
    <citation type="submission" date="2018-10" db="EMBL/GenBank/DDBJ databases">
        <title>Sequencing the genomes of 1000 actinobacteria strains.</title>
        <authorList>
            <person name="Klenk H.-P."/>
        </authorList>
    </citation>
    <scope>NUCLEOTIDE SEQUENCE [LARGE SCALE GENOMIC DNA]</scope>
    <source>
        <strain evidence="2 5">DSM 45119</strain>
    </source>
</reference>
<evidence type="ECO:0000313" key="2">
    <source>
        <dbReference type="EMBL" id="RKT87275.1"/>
    </source>
</evidence>
<keyword evidence="5" id="KW-1185">Reference proteome</keyword>
<keyword evidence="3" id="KW-0238">DNA-binding</keyword>
<feature type="region of interest" description="Disordered" evidence="1">
    <location>
        <begin position="1"/>
        <end position="23"/>
    </location>
</feature>
<dbReference type="AlphaFoldDB" id="A0A1I4VPS6"/>
<evidence type="ECO:0000313" key="4">
    <source>
        <dbReference type="Proteomes" id="UP000199398"/>
    </source>
</evidence>
<sequence length="441" mass="47764">MAGTEAEIAVPPPGSDSMSSLPARRCTRCRMPATDRWMPGSARCVSVPAGSNGIVRLDIHRRRARLVARHHLAGTASDPAQAAADLVVLHATDPATVFLSVLARCPSASVEDVAKVMYDDRELVRMLAMRRTLFVVPTDLVPVVHNAASLEVADRQRKRLVQQLTTIPTDPELPADVEGWLLSVESSVEQALAERGSATAAQLSADEPRLRTALLPTSGKKWDVKRNITTNVLVMMAAEGRMVRAQPRGSWTSRAHTWEPASSWWPRGIPELPDAKARLVEQYLRRFGPATVADVQWWTGWTLGATRKALAALDTVDVGCGLVMADDIAADEPAAPTAALLPALDPTPMGWKERDWYLPEDSRPLFDRNGNIGPTIWWGGEVIGGWAVRPDGTIATSLLVDRGAAAARAVRDAADALQPRLNGTPVVPSFPTPLEKQLRTA</sequence>
<protein>
    <submittedName>
        <fullName evidence="3">Winged helix DNA-binding domain-containing protein</fullName>
    </submittedName>
    <submittedName>
        <fullName evidence="2">Winged helix DNA-binding protein</fullName>
    </submittedName>
</protein>
<dbReference type="EMBL" id="FOUP01000002">
    <property type="protein sequence ID" value="SFN03143.1"/>
    <property type="molecule type" value="Genomic_DNA"/>
</dbReference>
<evidence type="ECO:0000256" key="1">
    <source>
        <dbReference type="SAM" id="MobiDB-lite"/>
    </source>
</evidence>